<evidence type="ECO:0000256" key="1">
    <source>
        <dbReference type="SAM" id="SignalP"/>
    </source>
</evidence>
<name>D7BHM8_ALLS1</name>
<evidence type="ECO:0000313" key="3">
    <source>
        <dbReference type="Proteomes" id="UP000001916"/>
    </source>
</evidence>
<dbReference type="RefSeq" id="WP_013158518.1">
    <property type="nucleotide sequence ID" value="NC_014212.1"/>
</dbReference>
<reference evidence="2 3" key="1">
    <citation type="journal article" date="2010" name="Stand. Genomic Sci.">
        <title>Complete genome sequence of Meiothermus silvanus type strain (VI-R2).</title>
        <authorList>
            <person name="Sikorski J."/>
            <person name="Tindall B.J."/>
            <person name="Lowry S."/>
            <person name="Lucas S."/>
            <person name="Nolan M."/>
            <person name="Copeland A."/>
            <person name="Glavina Del Rio T."/>
            <person name="Tice H."/>
            <person name="Cheng J.F."/>
            <person name="Han C."/>
            <person name="Pitluck S."/>
            <person name="Liolios K."/>
            <person name="Ivanova N."/>
            <person name="Mavromatis K."/>
            <person name="Mikhailova N."/>
            <person name="Pati A."/>
            <person name="Goodwin L."/>
            <person name="Chen A."/>
            <person name="Palaniappan K."/>
            <person name="Land M."/>
            <person name="Hauser L."/>
            <person name="Chang Y.J."/>
            <person name="Jeffries C.D."/>
            <person name="Rohde M."/>
            <person name="Goker M."/>
            <person name="Woyke T."/>
            <person name="Bristow J."/>
            <person name="Eisen J.A."/>
            <person name="Markowitz V."/>
            <person name="Hugenholtz P."/>
            <person name="Kyrpides N.C."/>
            <person name="Klenk H.P."/>
            <person name="Lapidus A."/>
        </authorList>
    </citation>
    <scope>NUCLEOTIDE SEQUENCE [LARGE SCALE GENOMIC DNA]</scope>
    <source>
        <strain evidence="3">ATCC 700542 / DSM 9946 / VI-R2</strain>
    </source>
</reference>
<protein>
    <recommendedName>
        <fullName evidence="4">OstA family protein</fullName>
    </recommendedName>
</protein>
<dbReference type="eggNOG" id="COG1452">
    <property type="taxonomic scope" value="Bacteria"/>
</dbReference>
<dbReference type="AlphaFoldDB" id="D7BHM8"/>
<gene>
    <name evidence="2" type="ordered locus">Mesil_2096</name>
</gene>
<evidence type="ECO:0008006" key="4">
    <source>
        <dbReference type="Google" id="ProtNLM"/>
    </source>
</evidence>
<feature type="signal peptide" evidence="1">
    <location>
        <begin position="1"/>
        <end position="19"/>
    </location>
</feature>
<organism evidence="2 3">
    <name type="scientific">Allomeiothermus silvanus (strain ATCC 700542 / DSM 9946 / NBRC 106475 / NCIMB 13440 / VI-R2)</name>
    <name type="common">Thermus silvanus</name>
    <dbReference type="NCBI Taxonomy" id="526227"/>
    <lineage>
        <taxon>Bacteria</taxon>
        <taxon>Thermotogati</taxon>
        <taxon>Deinococcota</taxon>
        <taxon>Deinococci</taxon>
        <taxon>Thermales</taxon>
        <taxon>Thermaceae</taxon>
        <taxon>Allomeiothermus</taxon>
    </lineage>
</organism>
<feature type="chain" id="PRO_5003093313" description="OstA family protein" evidence="1">
    <location>
        <begin position="20"/>
        <end position="332"/>
    </location>
</feature>
<dbReference type="OrthoDB" id="30488at2"/>
<dbReference type="Proteomes" id="UP000001916">
    <property type="component" value="Chromosome"/>
</dbReference>
<keyword evidence="3" id="KW-1185">Reference proteome</keyword>
<proteinExistence type="predicted"/>
<evidence type="ECO:0000313" key="2">
    <source>
        <dbReference type="EMBL" id="ADH63968.1"/>
    </source>
</evidence>
<accession>D7BHM8</accession>
<dbReference type="EMBL" id="CP002042">
    <property type="protein sequence ID" value="ADH63968.1"/>
    <property type="molecule type" value="Genomic_DNA"/>
</dbReference>
<dbReference type="STRING" id="526227.Mesil_2096"/>
<dbReference type="KEGG" id="msv:Mesil_2096"/>
<sequence length="332" mass="36364">MKGLWIILLALLLGASILAQESSTRTAEIIRKKNNKKVVAQVKSDEGVFYIDYGDIAIGRVKTVGENLLTLEDGKTYWLDIESRLLRNRAPAPRDELKPGAWVEVAYNKDNTDKENRPYGMRLLLLDKAPEAKADEEKSYARIVLSDQPPNRVSVKFGEDAIAYGPLALVEKGVQEFVRLSDGSASVDENTLALSLSSRSTPGSVEVDQGKSKAFGSVLEYDNESGQASLAGPIRLERQGEKPLTGESKTLTYNVDDETLLLQGDLKLVQGDRTTTAQSAIVREKEGLAFLFGNPVKSVSKDGTVQGKKVRYTLERGDIVVLEGVSGEFQDQ</sequence>
<dbReference type="Gene3D" id="2.60.450.10">
    <property type="entry name" value="Lipopolysaccharide (LPS) transport protein A like domain"/>
    <property type="match status" value="1"/>
</dbReference>
<dbReference type="HOGENOM" id="CLU_899971_0_0_0"/>
<keyword evidence="1" id="KW-0732">Signal</keyword>